<comment type="caution">
    <text evidence="1">The sequence shown here is derived from an EMBL/GenBank/DDBJ whole genome shotgun (WGS) entry which is preliminary data.</text>
</comment>
<dbReference type="EMBL" id="CM041554">
    <property type="protein sequence ID" value="KAI3352014.1"/>
    <property type="molecule type" value="Genomic_DNA"/>
</dbReference>
<dbReference type="Proteomes" id="UP000831701">
    <property type="component" value="Chromosome 24"/>
</dbReference>
<accession>A0ACB8V976</accession>
<evidence type="ECO:0000313" key="2">
    <source>
        <dbReference type="Proteomes" id="UP000831701"/>
    </source>
</evidence>
<name>A0ACB8V976_9TELE</name>
<evidence type="ECO:0000313" key="1">
    <source>
        <dbReference type="EMBL" id="KAI3352014.1"/>
    </source>
</evidence>
<reference evidence="1" key="1">
    <citation type="submission" date="2022-04" db="EMBL/GenBank/DDBJ databases">
        <title>Jade perch genome.</title>
        <authorList>
            <person name="Chao B."/>
        </authorList>
    </citation>
    <scope>NUCLEOTIDE SEQUENCE</scope>
    <source>
        <strain evidence="1">CB-2022</strain>
    </source>
</reference>
<gene>
    <name evidence="1" type="ORF">L3Q82_020839</name>
</gene>
<sequence>MEREIDRRIGAASAVMRWVGVPDRRGEEGAESKGEALDLPVNLRSHLTYGHELWGEKLSVIREELGVEPLLLRIERSQLRWLGHLFRMPPWDASLGRCSRRVPPGGGLGEDPGHAGETMSLKLAWERLGDPPGRAGGSVWGEGGLGISAQTAASMTRSRTKRMKMDGWMDRQIIVLWLMMICP</sequence>
<feature type="non-terminal residue" evidence="1">
    <location>
        <position position="183"/>
    </location>
</feature>
<organism evidence="1 2">
    <name type="scientific">Scortum barcoo</name>
    <name type="common">barcoo grunter</name>
    <dbReference type="NCBI Taxonomy" id="214431"/>
    <lineage>
        <taxon>Eukaryota</taxon>
        <taxon>Metazoa</taxon>
        <taxon>Chordata</taxon>
        <taxon>Craniata</taxon>
        <taxon>Vertebrata</taxon>
        <taxon>Euteleostomi</taxon>
        <taxon>Actinopterygii</taxon>
        <taxon>Neopterygii</taxon>
        <taxon>Teleostei</taxon>
        <taxon>Neoteleostei</taxon>
        <taxon>Acanthomorphata</taxon>
        <taxon>Eupercaria</taxon>
        <taxon>Centrarchiformes</taxon>
        <taxon>Terapontoidei</taxon>
        <taxon>Terapontidae</taxon>
        <taxon>Scortum</taxon>
    </lineage>
</organism>
<proteinExistence type="predicted"/>
<protein>
    <submittedName>
        <fullName evidence="1">Uncharacterized protein</fullName>
    </submittedName>
</protein>
<keyword evidence="2" id="KW-1185">Reference proteome</keyword>